<dbReference type="Pfam" id="PF09479">
    <property type="entry name" value="Flg_new"/>
    <property type="match status" value="3"/>
</dbReference>
<keyword evidence="6" id="KW-1185">Reference proteome</keyword>
<feature type="domain" description="SLH" evidence="4">
    <location>
        <begin position="1512"/>
        <end position="1575"/>
    </location>
</feature>
<evidence type="ECO:0000313" key="6">
    <source>
        <dbReference type="Proteomes" id="UP000719500"/>
    </source>
</evidence>
<dbReference type="InterPro" id="IPR001119">
    <property type="entry name" value="SLH_dom"/>
</dbReference>
<proteinExistence type="predicted"/>
<protein>
    <submittedName>
        <fullName evidence="5">S-layer homology domain-containing protein</fullName>
    </submittedName>
</protein>
<evidence type="ECO:0000256" key="1">
    <source>
        <dbReference type="ARBA" id="ARBA00004196"/>
    </source>
</evidence>
<evidence type="ECO:0000313" key="5">
    <source>
        <dbReference type="EMBL" id="MBM6851535.1"/>
    </source>
</evidence>
<feature type="signal peptide" evidence="3">
    <location>
        <begin position="1"/>
        <end position="25"/>
    </location>
</feature>
<evidence type="ECO:0000256" key="3">
    <source>
        <dbReference type="SAM" id="SignalP"/>
    </source>
</evidence>
<dbReference type="Proteomes" id="UP000719500">
    <property type="component" value="Unassembled WGS sequence"/>
</dbReference>
<feature type="domain" description="SLH" evidence="4">
    <location>
        <begin position="1386"/>
        <end position="1453"/>
    </location>
</feature>
<dbReference type="Gene3D" id="2.60.40.4270">
    <property type="entry name" value="Listeria-Bacteroides repeat domain"/>
    <property type="match status" value="2"/>
</dbReference>
<accession>A0ABS2FW71</accession>
<sequence>MKRRIIAALMALCLCIGLLPATALAVEGPEVTGEGPYDGLGTNLVYFHIGTTDIYKMAMLKDSSVTAKTDIDSVKINFTDESRELTNTDPLDNKIYSAYWHNILGIQAQKANPSDLVSVEISYEEKSVTLNANELRLIGDHPWTNATGLYHIQAKDSSRHIVAFYDSRDSSTGDDGIFWLYHVAIVDNNSTVTNWPKDPEYISYTFGNWSTEKEGGSQFTQATVVNADTEAFAQKLSGVDVHAGTRIRIMNENDAILTRYVELYNAENDPDITINDINRESVKIAVHGTNGSTNPDYFVSEIDHNGWEDGYYLVFNRNADEIDPDSQLHNTHVPYTEVQSIEIFASLNGSSDVQSVTINKGTACGDFSTVIDQNDMYWNFTIKAPPTAPDDEDLTGDPDISDDTGLLGDGAVTVECIKADADHESVTYGLKKGYAIGEVEWRDTGDAAAYYVDITNIAPDAYVTAYNTTIEDGHALSPADQGAKTITLKWVDSSWEVVSTVPVTFTVTCDDKVGDRYTLTYNYNQGGGSTTSDTADQTYAENESADLPKTISTDIDTDKDGVVFVGWTEKPNNYTKSTPATVEPTGMVASVTFSNENITVHAVWAQDADDNGIPDYEDEDFAMQNVYVYAKPIGSGADDALTEAEKKILEETYGLTLNAKGYCVLGKLENVLLPLASQQNIGQNYYNDSNYADVIQAAFAADKFKLHKSAADHQDLIKTLDWYHLGVASGADGYETEAPSSGLCWHLDGTLDISAKYKLTYDANGGTINGEDTFVVNGIALADAKNYTLGQEKNPAYADPTHADEGTEDVLFAGWTLTNTEGKIYSVEDAKNGSVPAAVDAVDLTKNDTVYALWSYDEDNDGTPDINEIIVTPADITIYTGGTGYGGVTNADGTIIDDTRGSGLPKPGYHITLPAGLAAELGLKDGIDLAGKLSFSYSGEDSLDGEEGTVTRNWGMSYMGVYSTNPTRYVYSLNADTVTDTEVRLLFKDAGGNVKENDQIDMSANAPSAEYTMTINPGGLDQKAIKAVFTVNGGQPVERSVFIDTGTLTIRSITDPDREVTTPIIASDGSVTGGTIIAQAGNGVTYHVNESEVPVAAERVHLLVDEVSDNQEFNQALGEDAISEVRTDEVLNVSLTNPAYDLAYLDLVDTQNGNAVVTVDSGELTIHWPVPADAAEDSEFYVVHYHDGMDRETPVDQNAVANINNTVKAATQDGDYITFTTSTFSPFALVYEQTSTPTEQVTVTFKVDNGTWSDGSSRNIVYTINKGTTLASNSIAVPTGMQPESGYTGGSWDTEPNTTTTLTGNVIYTYRFTRSGGGSESKPYLRFDSNGGTEFDPIDENGRDFSINVYHDKEYGDHIPTRPGYRFTGWYNTNTLRTRIDEDEILHVTSYRTVFAGWEETSVPSMLNGDDHYAYIQGYSDGTVRPNANITRAQVATIFFRLLDEDVRDDNLTTYNTFPDVDEDYWANTAISTMASLGVINGRNSGLFDPDAYITRAEFAAICARFDDSGVDGITTFTDTVGHWAEDEISRAAALGWIQGYSDGTFRPNQYITRAQAVTMINRVLCRLPEDTDDLLSGMNTWTDCHEDDWFYLAIQEATNSHDFVAKDRVYESWTDLNRAPDWSRYE</sequence>
<dbReference type="NCBIfam" id="TIGR02543">
    <property type="entry name" value="List_Bact_rpt"/>
    <property type="match status" value="1"/>
</dbReference>
<evidence type="ECO:0000256" key="2">
    <source>
        <dbReference type="ARBA" id="ARBA00022737"/>
    </source>
</evidence>
<dbReference type="InterPro" id="IPR042229">
    <property type="entry name" value="Listeria/Bacterioides_rpt_sf"/>
</dbReference>
<keyword evidence="3" id="KW-0732">Signal</keyword>
<dbReference type="Pfam" id="PF00395">
    <property type="entry name" value="SLH"/>
    <property type="match status" value="3"/>
</dbReference>
<dbReference type="InterPro" id="IPR051465">
    <property type="entry name" value="Cell_Envelope_Struct_Comp"/>
</dbReference>
<feature type="chain" id="PRO_5046424411" evidence="3">
    <location>
        <begin position="26"/>
        <end position="1627"/>
    </location>
</feature>
<feature type="domain" description="SLH" evidence="4">
    <location>
        <begin position="1454"/>
        <end position="1510"/>
    </location>
</feature>
<organism evidence="5 6">
    <name type="scientific">Oscillibacter valericigenes</name>
    <dbReference type="NCBI Taxonomy" id="351091"/>
    <lineage>
        <taxon>Bacteria</taxon>
        <taxon>Bacillati</taxon>
        <taxon>Bacillota</taxon>
        <taxon>Clostridia</taxon>
        <taxon>Eubacteriales</taxon>
        <taxon>Oscillospiraceae</taxon>
        <taxon>Oscillibacter</taxon>
    </lineage>
</organism>
<gene>
    <name evidence="5" type="ORF">H9X91_08820</name>
</gene>
<dbReference type="EMBL" id="JACSNX010000012">
    <property type="protein sequence ID" value="MBM6851535.1"/>
    <property type="molecule type" value="Genomic_DNA"/>
</dbReference>
<dbReference type="InterPro" id="IPR013378">
    <property type="entry name" value="InlB-like_B-rpt"/>
</dbReference>
<keyword evidence="2" id="KW-0677">Repeat</keyword>
<name>A0ABS2FW71_9FIRM</name>
<dbReference type="PROSITE" id="PS51272">
    <property type="entry name" value="SLH"/>
    <property type="match status" value="3"/>
</dbReference>
<dbReference type="PANTHER" id="PTHR43308:SF1">
    <property type="entry name" value="OUTER MEMBRANE PROTEIN ALPHA"/>
    <property type="match status" value="1"/>
</dbReference>
<comment type="caution">
    <text evidence="5">The sequence shown here is derived from an EMBL/GenBank/DDBJ whole genome shotgun (WGS) entry which is preliminary data.</text>
</comment>
<dbReference type="PANTHER" id="PTHR43308">
    <property type="entry name" value="OUTER MEMBRANE PROTEIN ALPHA-RELATED"/>
    <property type="match status" value="1"/>
</dbReference>
<evidence type="ECO:0000259" key="4">
    <source>
        <dbReference type="PROSITE" id="PS51272"/>
    </source>
</evidence>
<reference evidence="5 6" key="1">
    <citation type="journal article" date="2021" name="Sci. Rep.">
        <title>The distribution of antibiotic resistance genes in chicken gut microbiota commensals.</title>
        <authorList>
            <person name="Juricova H."/>
            <person name="Matiasovicova J."/>
            <person name="Kubasova T."/>
            <person name="Cejkova D."/>
            <person name="Rychlik I."/>
        </authorList>
    </citation>
    <scope>NUCLEOTIDE SEQUENCE [LARGE SCALE GENOMIC DNA]</scope>
    <source>
        <strain evidence="5 6">An411</strain>
    </source>
</reference>
<comment type="subcellular location">
    <subcellularLocation>
        <location evidence="1">Cell envelope</location>
    </subcellularLocation>
</comment>